<dbReference type="EMBL" id="AEVG01000103">
    <property type="protein sequence ID" value="EFX91471.1"/>
    <property type="molecule type" value="Genomic_DNA"/>
</dbReference>
<dbReference type="Pfam" id="PF06062">
    <property type="entry name" value="UPF0231"/>
    <property type="match status" value="1"/>
</dbReference>
<name>E8KI21_9PAST</name>
<organism evidence="2 3">
    <name type="scientific">Actinobacillus ureae ATCC 25976</name>
    <dbReference type="NCBI Taxonomy" id="887324"/>
    <lineage>
        <taxon>Bacteria</taxon>
        <taxon>Pseudomonadati</taxon>
        <taxon>Pseudomonadota</taxon>
        <taxon>Gammaproteobacteria</taxon>
        <taxon>Pasteurellales</taxon>
        <taxon>Pasteurellaceae</taxon>
        <taxon>Actinobacillus</taxon>
    </lineage>
</organism>
<evidence type="ECO:0000256" key="1">
    <source>
        <dbReference type="ARBA" id="ARBA00005367"/>
    </source>
</evidence>
<protein>
    <submittedName>
        <fullName evidence="2">Uncharacterized protein</fullName>
    </submittedName>
</protein>
<keyword evidence="3" id="KW-1185">Reference proteome</keyword>
<gene>
    <name evidence="2" type="ORF">HMPREF0027_1488</name>
</gene>
<dbReference type="HAMAP" id="MF_01053">
    <property type="entry name" value="UPF0231"/>
    <property type="match status" value="1"/>
</dbReference>
<evidence type="ECO:0000313" key="3">
    <source>
        <dbReference type="Proteomes" id="UP000005467"/>
    </source>
</evidence>
<accession>E8KI21</accession>
<dbReference type="InterPro" id="IPR008249">
    <property type="entry name" value="UPF0231"/>
</dbReference>
<feature type="non-terminal residue" evidence="2">
    <location>
        <position position="1"/>
    </location>
</feature>
<dbReference type="Proteomes" id="UP000005467">
    <property type="component" value="Unassembled WGS sequence"/>
</dbReference>
<dbReference type="NCBIfam" id="NF003575">
    <property type="entry name" value="PRK05248.1-2"/>
    <property type="match status" value="1"/>
</dbReference>
<sequence>LSQKFCKFNRLFSAIIRQIYPFKEFAMEYQFTHSIHGVVAKCSMDHEAFARWLNTEIAENSQEINKVLAEIDKCRATYPNPYEYVLEGREYSLFIDADEVMVKANNLDDAFDESQMEDGFQFYDQESIAFCGLEDFENFLKAYQKFSKTYH</sequence>
<dbReference type="HOGENOM" id="CLU_139226_0_0_6"/>
<evidence type="ECO:0000313" key="2">
    <source>
        <dbReference type="EMBL" id="EFX91471.1"/>
    </source>
</evidence>
<comment type="caution">
    <text evidence="2">The sequence shown here is derived from an EMBL/GenBank/DDBJ whole genome shotgun (WGS) entry which is preliminary data.</text>
</comment>
<dbReference type="AlphaFoldDB" id="E8KI21"/>
<comment type="similarity">
    <text evidence="1">Belongs to the UPF0231 family.</text>
</comment>
<reference evidence="2 3" key="1">
    <citation type="submission" date="2011-01" db="EMBL/GenBank/DDBJ databases">
        <authorList>
            <person name="Muzny D."/>
            <person name="Qin X."/>
            <person name="Deng J."/>
            <person name="Jiang H."/>
            <person name="Liu Y."/>
            <person name="Qu J."/>
            <person name="Song X.-Z."/>
            <person name="Zhang L."/>
            <person name="Thornton R."/>
            <person name="Coyle M."/>
            <person name="Francisco L."/>
            <person name="Jackson L."/>
            <person name="Javaid M."/>
            <person name="Korchina V."/>
            <person name="Kovar C."/>
            <person name="Mata R."/>
            <person name="Mathew T."/>
            <person name="Ngo R."/>
            <person name="Nguyen L."/>
            <person name="Nguyen N."/>
            <person name="Okwuonu G."/>
            <person name="Ongeri F."/>
            <person name="Pham C."/>
            <person name="Simmons D."/>
            <person name="Wilczek-Boney K."/>
            <person name="Hale W."/>
            <person name="Jakkamsetti A."/>
            <person name="Pham P."/>
            <person name="Ruth R."/>
            <person name="San Lucas F."/>
            <person name="Warren J."/>
            <person name="Zhang J."/>
            <person name="Zhao Z."/>
            <person name="Zhou C."/>
            <person name="Zhu D."/>
            <person name="Lee S."/>
            <person name="Bess C."/>
            <person name="Blankenburg K."/>
            <person name="Forbes L."/>
            <person name="Fu Q."/>
            <person name="Gubbala S."/>
            <person name="Hirani K."/>
            <person name="Jayaseelan J.C."/>
            <person name="Lara F."/>
            <person name="Munidasa M."/>
            <person name="Palculict T."/>
            <person name="Patil S."/>
            <person name="Pu L.-L."/>
            <person name="Saada N."/>
            <person name="Tang L."/>
            <person name="Weissenberger G."/>
            <person name="Zhu Y."/>
            <person name="Hemphill L."/>
            <person name="Shang Y."/>
            <person name="Youmans B."/>
            <person name="Ayvaz T."/>
            <person name="Ross M."/>
            <person name="Santibanez J."/>
            <person name="Aqrawi P."/>
            <person name="Gross S."/>
            <person name="Joshi V."/>
            <person name="Fowler G."/>
            <person name="Nazareth L."/>
            <person name="Reid J."/>
            <person name="Worley K."/>
            <person name="Petrosino J."/>
            <person name="Highlander S."/>
            <person name="Gibbs R."/>
        </authorList>
    </citation>
    <scope>NUCLEOTIDE SEQUENCE [LARGE SCALE GENOMIC DNA]</scope>
    <source>
        <strain evidence="2 3">ATCC 25976</strain>
    </source>
</reference>
<dbReference type="PIRSF" id="PIRSF006287">
    <property type="entry name" value="UCP006287"/>
    <property type="match status" value="1"/>
</dbReference>
<proteinExistence type="inferred from homology"/>